<proteinExistence type="predicted"/>
<dbReference type="InterPro" id="IPR019734">
    <property type="entry name" value="TPR_rpt"/>
</dbReference>
<dbReference type="Proteomes" id="UP000712600">
    <property type="component" value="Unassembled WGS sequence"/>
</dbReference>
<evidence type="ECO:0000313" key="1">
    <source>
        <dbReference type="EMBL" id="KAF3506955.1"/>
    </source>
</evidence>
<dbReference type="InterPro" id="IPR011990">
    <property type="entry name" value="TPR-like_helical_dom_sf"/>
</dbReference>
<evidence type="ECO:0000313" key="2">
    <source>
        <dbReference type="Proteomes" id="UP000712600"/>
    </source>
</evidence>
<name>A0A8S9NX89_BRACR</name>
<dbReference type="InterPro" id="IPR044563">
    <property type="entry name" value="Sgt1-like"/>
</dbReference>
<organism evidence="1 2">
    <name type="scientific">Brassica cretica</name>
    <name type="common">Mustard</name>
    <dbReference type="NCBI Taxonomy" id="69181"/>
    <lineage>
        <taxon>Eukaryota</taxon>
        <taxon>Viridiplantae</taxon>
        <taxon>Streptophyta</taxon>
        <taxon>Embryophyta</taxon>
        <taxon>Tracheophyta</taxon>
        <taxon>Spermatophyta</taxon>
        <taxon>Magnoliopsida</taxon>
        <taxon>eudicotyledons</taxon>
        <taxon>Gunneridae</taxon>
        <taxon>Pentapetalae</taxon>
        <taxon>rosids</taxon>
        <taxon>malvids</taxon>
        <taxon>Brassicales</taxon>
        <taxon>Brassicaceae</taxon>
        <taxon>Brassiceae</taxon>
        <taxon>Brassica</taxon>
    </lineage>
</organism>
<comment type="caution">
    <text evidence="1">The sequence shown here is derived from an EMBL/GenBank/DDBJ whole genome shotgun (WGS) entry which is preliminary data.</text>
</comment>
<dbReference type="SUPFAM" id="SSF48452">
    <property type="entry name" value="TPR-like"/>
    <property type="match status" value="1"/>
</dbReference>
<dbReference type="EMBL" id="QGKX02001521">
    <property type="protein sequence ID" value="KAF3506955.1"/>
    <property type="molecule type" value="Genomic_DNA"/>
</dbReference>
<sequence length="275" mass="30604">MELGFIGTMITENHNSVSAKLEFTPGDQGTMMDFYFEFEKLKNNIEDSKMVEAVLTYMGLKARTLRWDCHEFLLRHSYYELHSEVKQSLRREVVHRPAQKKICVIPPDIGFRLSLPSVSPTLAGLFTNPTCPSLPSATVKLIFCIETFADNKAIKLDPTLARANLRKGTACMKLEEYTTAKESQEKGFRLSLPSVSPSLPGLFTNPTCLSLPSATVKLIFCIGTFTDKKAIKLDPTLARANLRKGTVCMKLEEYTTAKEAQEKGASVAPNDISLV</sequence>
<dbReference type="Pfam" id="PF13181">
    <property type="entry name" value="TPR_8"/>
    <property type="match status" value="2"/>
</dbReference>
<reference evidence="1" key="1">
    <citation type="submission" date="2019-12" db="EMBL/GenBank/DDBJ databases">
        <title>Genome sequencing and annotation of Brassica cretica.</title>
        <authorList>
            <person name="Studholme D.J."/>
            <person name="Sarris P."/>
        </authorList>
    </citation>
    <scope>NUCLEOTIDE SEQUENCE</scope>
    <source>
        <strain evidence="1">PFS-109/04</strain>
        <tissue evidence="1">Leaf</tissue>
    </source>
</reference>
<accession>A0A8S9NX89</accession>
<dbReference type="AlphaFoldDB" id="A0A8S9NX89"/>
<gene>
    <name evidence="1" type="ORF">F2Q69_00007943</name>
</gene>
<dbReference type="Gene3D" id="1.25.40.10">
    <property type="entry name" value="Tetratricopeptide repeat domain"/>
    <property type="match status" value="2"/>
</dbReference>
<dbReference type="PANTHER" id="PTHR45862">
    <property type="entry name" value="PROTEIN SGT1 HOMOLOG"/>
    <property type="match status" value="1"/>
</dbReference>
<protein>
    <submittedName>
        <fullName evidence="1">Uncharacterized protein</fullName>
    </submittedName>
</protein>
<dbReference type="GO" id="GO:0051087">
    <property type="term" value="F:protein-folding chaperone binding"/>
    <property type="evidence" value="ECO:0007669"/>
    <property type="project" value="InterPro"/>
</dbReference>